<feature type="region of interest" description="Disordered" evidence="10">
    <location>
        <begin position="109"/>
        <end position="128"/>
    </location>
</feature>
<feature type="transmembrane region" description="Helical" evidence="9">
    <location>
        <begin position="86"/>
        <end position="104"/>
    </location>
</feature>
<dbReference type="GO" id="GO:0032216">
    <property type="term" value="F:glucosaminyl-phosphatidylinositol O-acyltransferase activity"/>
    <property type="evidence" value="ECO:0007669"/>
    <property type="project" value="TreeGrafter"/>
</dbReference>
<organism evidence="11 12">
    <name type="scientific">Myriangium duriaei CBS 260.36</name>
    <dbReference type="NCBI Taxonomy" id="1168546"/>
    <lineage>
        <taxon>Eukaryota</taxon>
        <taxon>Fungi</taxon>
        <taxon>Dikarya</taxon>
        <taxon>Ascomycota</taxon>
        <taxon>Pezizomycotina</taxon>
        <taxon>Dothideomycetes</taxon>
        <taxon>Dothideomycetidae</taxon>
        <taxon>Myriangiales</taxon>
        <taxon>Myriangiaceae</taxon>
        <taxon>Myriangium</taxon>
    </lineage>
</organism>
<comment type="caution">
    <text evidence="11">The sequence shown here is derived from an EMBL/GenBank/DDBJ whole genome shotgun (WGS) entry which is preliminary data.</text>
</comment>
<keyword evidence="9" id="KW-0808">Transferase</keyword>
<dbReference type="Pfam" id="PF06423">
    <property type="entry name" value="GWT1"/>
    <property type="match status" value="1"/>
</dbReference>
<keyword evidence="7 9" id="KW-1133">Transmembrane helix</keyword>
<evidence type="ECO:0000256" key="8">
    <source>
        <dbReference type="ARBA" id="ARBA00023136"/>
    </source>
</evidence>
<feature type="transmembrane region" description="Helical" evidence="9">
    <location>
        <begin position="31"/>
        <end position="48"/>
    </location>
</feature>
<dbReference type="GO" id="GO:0072659">
    <property type="term" value="P:protein localization to plasma membrane"/>
    <property type="evidence" value="ECO:0007669"/>
    <property type="project" value="TreeGrafter"/>
</dbReference>
<protein>
    <recommendedName>
        <fullName evidence="9">GPI-anchored wall transfer protein</fullName>
        <ecNumber evidence="9">2.3.-.-</ecNumber>
    </recommendedName>
</protein>
<dbReference type="PANTHER" id="PTHR20661:SF0">
    <property type="entry name" value="PHOSPHATIDYLINOSITOL-GLYCAN BIOSYNTHESIS CLASS W PROTEIN"/>
    <property type="match status" value="1"/>
</dbReference>
<comment type="subcellular location">
    <subcellularLocation>
        <location evidence="2 9">Endoplasmic reticulum membrane</location>
        <topology evidence="2 9">Multi-pass membrane protein</topology>
    </subcellularLocation>
</comment>
<feature type="transmembrane region" description="Helical" evidence="9">
    <location>
        <begin position="177"/>
        <end position="196"/>
    </location>
</feature>
<dbReference type="Proteomes" id="UP000799439">
    <property type="component" value="Unassembled WGS sequence"/>
</dbReference>
<accession>A0A9P4MJG0</accession>
<feature type="transmembrane region" description="Helical" evidence="9">
    <location>
        <begin position="216"/>
        <end position="235"/>
    </location>
</feature>
<reference evidence="11" key="1">
    <citation type="journal article" date="2020" name="Stud. Mycol.">
        <title>101 Dothideomycetes genomes: a test case for predicting lifestyles and emergence of pathogens.</title>
        <authorList>
            <person name="Haridas S."/>
            <person name="Albert R."/>
            <person name="Binder M."/>
            <person name="Bloem J."/>
            <person name="Labutti K."/>
            <person name="Salamov A."/>
            <person name="Andreopoulos B."/>
            <person name="Baker S."/>
            <person name="Barry K."/>
            <person name="Bills G."/>
            <person name="Bluhm B."/>
            <person name="Cannon C."/>
            <person name="Castanera R."/>
            <person name="Culley D."/>
            <person name="Daum C."/>
            <person name="Ezra D."/>
            <person name="Gonzalez J."/>
            <person name="Henrissat B."/>
            <person name="Kuo A."/>
            <person name="Liang C."/>
            <person name="Lipzen A."/>
            <person name="Lutzoni F."/>
            <person name="Magnuson J."/>
            <person name="Mondo S."/>
            <person name="Nolan M."/>
            <person name="Ohm R."/>
            <person name="Pangilinan J."/>
            <person name="Park H.-J."/>
            <person name="Ramirez L."/>
            <person name="Alfaro M."/>
            <person name="Sun H."/>
            <person name="Tritt A."/>
            <person name="Yoshinaga Y."/>
            <person name="Zwiers L.-H."/>
            <person name="Turgeon B."/>
            <person name="Goodwin S."/>
            <person name="Spatafora J."/>
            <person name="Crous P."/>
            <person name="Grigoriev I."/>
        </authorList>
    </citation>
    <scope>NUCLEOTIDE SEQUENCE</scope>
    <source>
        <strain evidence="11">CBS 260.36</strain>
    </source>
</reference>
<feature type="transmembrane region" description="Helical" evidence="9">
    <location>
        <begin position="460"/>
        <end position="484"/>
    </location>
</feature>
<evidence type="ECO:0000256" key="9">
    <source>
        <dbReference type="RuleBase" id="RU280819"/>
    </source>
</evidence>
<feature type="transmembrane region" description="Helical" evidence="9">
    <location>
        <begin position="379"/>
        <end position="396"/>
    </location>
</feature>
<feature type="transmembrane region" description="Helical" evidence="9">
    <location>
        <begin position="496"/>
        <end position="516"/>
    </location>
</feature>
<keyword evidence="8 9" id="KW-0472">Membrane</keyword>
<keyword evidence="6 9" id="KW-0812">Transmembrane</keyword>
<feature type="transmembrane region" description="Helical" evidence="9">
    <location>
        <begin position="147"/>
        <end position="165"/>
    </location>
</feature>
<evidence type="ECO:0000256" key="7">
    <source>
        <dbReference type="ARBA" id="ARBA00022989"/>
    </source>
</evidence>
<dbReference type="PIRSF" id="PIRSF017321">
    <property type="entry name" value="GWT1"/>
    <property type="match status" value="1"/>
</dbReference>
<comment type="pathway">
    <text evidence="3 9">Glycolipid biosynthesis; glycosylphosphatidylinositol-anchor biosynthesis.</text>
</comment>
<keyword evidence="9" id="KW-0012">Acyltransferase</keyword>
<comment type="function">
    <text evidence="9">A acetyltransferase, which acetylates the inositol ring of phosphatidylinositol during biosynthesis of GPI-anchor.</text>
</comment>
<comment type="function">
    <text evidence="1">Probable acetyltransferase, which acetylates the inositol ring of phosphatidylinositol during biosynthesis of GPI-anchor.</text>
</comment>
<dbReference type="GO" id="GO:0005789">
    <property type="term" value="C:endoplasmic reticulum membrane"/>
    <property type="evidence" value="ECO:0007669"/>
    <property type="project" value="UniProtKB-SubCell"/>
</dbReference>
<dbReference type="EMBL" id="ML996083">
    <property type="protein sequence ID" value="KAF2155277.1"/>
    <property type="molecule type" value="Genomic_DNA"/>
</dbReference>
<sequence>MSSPSAQEAEDYKRLREAFVSDHYGGTVTEINIVTIVAPAGILLWSALQAHYRLFDRYGPLACAIDFLINCGAILFSTTVYSNEPIMLVLLLTLPVFFSFVNTVSQKSADKQKTPRKPSVDDKGKKDDDLQVIDPLPVKPFVTHYRGAMMIITCVCILAVDFKVFPRRFAKTESIGTSLMDLGVGSFVFAAGVVSVRQQLKEANGDAPRTNFIQRFVTSFRHALPLVVLGLIRLYSVKKLNYAEHVTEYGVHWNFFFTLAVIPPFVAIFQTVFRLIPSYAIIAYAISLTQQLCLSYAGLLQWLAFAPRDGLINSNKEGLASIPGYLAIFLAGQDIGMAILQRDQDPNSSEIQNDLWLAQTLGGDDKVTDMKKTHERQSTWLRLAKWSGIWIVIYFFSTGNYGPRLTVSRRFANMAYFVWVCAFNTVQLWIFCTIETLFFPDVYGARHKHTELERAKKATSRILAAFNRNGLAIFLLANLLTGLINMSLRTIEMARIPAMVVLIGYLAVLSAVALTLDRYNVSIKL</sequence>
<proteinExistence type="inferred from homology"/>
<evidence type="ECO:0000256" key="4">
    <source>
        <dbReference type="ARBA" id="ARBA00007559"/>
    </source>
</evidence>
<evidence type="ECO:0000256" key="3">
    <source>
        <dbReference type="ARBA" id="ARBA00004687"/>
    </source>
</evidence>
<keyword evidence="12" id="KW-1185">Reference proteome</keyword>
<evidence type="ECO:0000313" key="11">
    <source>
        <dbReference type="EMBL" id="KAF2155277.1"/>
    </source>
</evidence>
<evidence type="ECO:0000313" key="12">
    <source>
        <dbReference type="Proteomes" id="UP000799439"/>
    </source>
</evidence>
<feature type="transmembrane region" description="Helical" evidence="9">
    <location>
        <begin position="416"/>
        <end position="439"/>
    </location>
</feature>
<dbReference type="EC" id="2.3.-.-" evidence="9"/>
<gene>
    <name evidence="11" type="ORF">K461DRAFT_253497</name>
</gene>
<comment type="similarity">
    <text evidence="4 9">Belongs to the PIGW family.</text>
</comment>
<dbReference type="GO" id="GO:0006506">
    <property type="term" value="P:GPI anchor biosynthetic process"/>
    <property type="evidence" value="ECO:0007669"/>
    <property type="project" value="UniProtKB-KW"/>
</dbReference>
<dbReference type="PANTHER" id="PTHR20661">
    <property type="entry name" value="PHOSPHATIDYLINOSITOL-GLYCAN BIOSYNTHESIS CLASS W PROTEIN"/>
    <property type="match status" value="1"/>
</dbReference>
<feature type="transmembrane region" description="Helical" evidence="9">
    <location>
        <begin position="322"/>
        <end position="340"/>
    </location>
</feature>
<feature type="transmembrane region" description="Helical" evidence="9">
    <location>
        <begin position="255"/>
        <end position="273"/>
    </location>
</feature>
<feature type="transmembrane region" description="Helical" evidence="9">
    <location>
        <begin position="60"/>
        <end position="80"/>
    </location>
</feature>
<evidence type="ECO:0000256" key="2">
    <source>
        <dbReference type="ARBA" id="ARBA00004477"/>
    </source>
</evidence>
<name>A0A9P4MJG0_9PEZI</name>
<evidence type="ECO:0000256" key="6">
    <source>
        <dbReference type="ARBA" id="ARBA00022692"/>
    </source>
</evidence>
<dbReference type="AlphaFoldDB" id="A0A9P4MJG0"/>
<keyword evidence="9" id="KW-0256">Endoplasmic reticulum</keyword>
<feature type="transmembrane region" description="Helical" evidence="9">
    <location>
        <begin position="280"/>
        <end position="302"/>
    </location>
</feature>
<evidence type="ECO:0000256" key="10">
    <source>
        <dbReference type="SAM" id="MobiDB-lite"/>
    </source>
</evidence>
<keyword evidence="5 9" id="KW-0337">GPI-anchor biosynthesis</keyword>
<evidence type="ECO:0000256" key="5">
    <source>
        <dbReference type="ARBA" id="ARBA00022502"/>
    </source>
</evidence>
<dbReference type="OrthoDB" id="15270at2759"/>
<evidence type="ECO:0000256" key="1">
    <source>
        <dbReference type="ARBA" id="ARBA00002531"/>
    </source>
</evidence>
<dbReference type="InterPro" id="IPR009447">
    <property type="entry name" value="PIGW/GWT1"/>
</dbReference>